<sequence length="410" mass="44518">MRATTLRYVPTMAHRIVARGTSFVDEAGRERIFHGINLVEKGHDDGSGTRTYRGVWTPADLDDLADAGFDLARLGFVWAAVEPEPGRYDESYLAWLEEQVDLLAARGFHVILDAHQDLYSDAFGDGAPAWATLTEQPFEPTELWSDAYLTSPAVHEAWDAFWANRPGPGGVGIQDRFVAMWRTVGARLGGREAVLGFDVLNEPVPGSGAPEIFGYLLGTFGELTGLGDATQMAAAFADPARKLAALDHLTDADLYRALGDAAAPIAAPFETDVLDPFYARLAAALSEAAPGVVVLRGNGYFSNMGVPCAANVAPGAYAPHGYDLVVDTDAVPLASDERVAVIFERHRETQERLGVPVIVGEWGAFGRHEGVRAHGRFLLDLFASYGWSHAYWCWEPGLFETEAGALLRRR</sequence>
<dbReference type="AlphaFoldDB" id="C5BVC4"/>
<dbReference type="PANTHER" id="PTHR31308:SF3">
    <property type="entry name" value="ENDOGLYCOCERAMIDASE"/>
    <property type="match status" value="1"/>
</dbReference>
<evidence type="ECO:0000256" key="2">
    <source>
        <dbReference type="ARBA" id="ARBA00023295"/>
    </source>
</evidence>
<feature type="domain" description="Glycoside hydrolase family 5" evidence="4">
    <location>
        <begin position="57"/>
        <end position="205"/>
    </location>
</feature>
<dbReference type="SUPFAM" id="SSF51445">
    <property type="entry name" value="(Trans)glycosidases"/>
    <property type="match status" value="1"/>
</dbReference>
<keyword evidence="1 3" id="KW-0378">Hydrolase</keyword>
<dbReference type="eggNOG" id="COG2730">
    <property type="taxonomic scope" value="Bacteria"/>
</dbReference>
<dbReference type="KEGG" id="bcv:Bcav_2260"/>
<dbReference type="InterPro" id="IPR017853">
    <property type="entry name" value="GH"/>
</dbReference>
<keyword evidence="6" id="KW-1185">Reference proteome</keyword>
<evidence type="ECO:0000313" key="6">
    <source>
        <dbReference type="Proteomes" id="UP000007962"/>
    </source>
</evidence>
<accession>C5BVC4</accession>
<keyword evidence="2 3" id="KW-0326">Glycosidase</keyword>
<dbReference type="EMBL" id="CP001618">
    <property type="protein sequence ID" value="ACQ80511.1"/>
    <property type="molecule type" value="Genomic_DNA"/>
</dbReference>
<evidence type="ECO:0000256" key="1">
    <source>
        <dbReference type="ARBA" id="ARBA00022801"/>
    </source>
</evidence>
<dbReference type="CAZy" id="GH5">
    <property type="family name" value="Glycoside Hydrolase Family 5"/>
</dbReference>
<dbReference type="GO" id="GO:0000272">
    <property type="term" value="P:polysaccharide catabolic process"/>
    <property type="evidence" value="ECO:0007669"/>
    <property type="project" value="InterPro"/>
</dbReference>
<dbReference type="Gene3D" id="3.20.20.80">
    <property type="entry name" value="Glycosidases"/>
    <property type="match status" value="1"/>
</dbReference>
<evidence type="ECO:0000259" key="4">
    <source>
        <dbReference type="Pfam" id="PF00150"/>
    </source>
</evidence>
<name>C5BVC4_BEUC1</name>
<dbReference type="InterPro" id="IPR001547">
    <property type="entry name" value="Glyco_hydro_5"/>
</dbReference>
<organism evidence="5 6">
    <name type="scientific">Beutenbergia cavernae (strain ATCC BAA-8 / DSM 12333 / CCUG 43141 / JCM 11478 / NBRC 16432 / NCIMB 13614 / HKI 0122)</name>
    <dbReference type="NCBI Taxonomy" id="471853"/>
    <lineage>
        <taxon>Bacteria</taxon>
        <taxon>Bacillati</taxon>
        <taxon>Actinomycetota</taxon>
        <taxon>Actinomycetes</taxon>
        <taxon>Micrococcales</taxon>
        <taxon>Beutenbergiaceae</taxon>
        <taxon>Beutenbergia</taxon>
    </lineage>
</organism>
<proteinExistence type="inferred from homology"/>
<comment type="similarity">
    <text evidence="3">Belongs to the glycosyl hydrolase 5 (cellulase A) family.</text>
</comment>
<dbReference type="STRING" id="471853.Bcav_2260"/>
<reference evidence="5 6" key="1">
    <citation type="journal article" date="2009" name="Stand. Genomic Sci.">
        <title>Complete genome sequence of Beutenbergia cavernae type strain (HKI 0122).</title>
        <authorList>
            <person name="Land M."/>
            <person name="Pukall R."/>
            <person name="Abt B."/>
            <person name="Goker M."/>
            <person name="Rohde M."/>
            <person name="Glavina Del Rio T."/>
            <person name="Tice H."/>
            <person name="Copeland A."/>
            <person name="Cheng J.F."/>
            <person name="Lucas S."/>
            <person name="Chen F."/>
            <person name="Nolan M."/>
            <person name="Bruce D."/>
            <person name="Goodwin L."/>
            <person name="Pitluck S."/>
            <person name="Ivanova N."/>
            <person name="Mavromatis K."/>
            <person name="Ovchinnikova G."/>
            <person name="Pati A."/>
            <person name="Chen A."/>
            <person name="Palaniappan K."/>
            <person name="Hauser L."/>
            <person name="Chang Y.J."/>
            <person name="Jefferies C.C."/>
            <person name="Saunders E."/>
            <person name="Brettin T."/>
            <person name="Detter J.C."/>
            <person name="Han C."/>
            <person name="Chain P."/>
            <person name="Bristow J."/>
            <person name="Eisen J.A."/>
            <person name="Markowitz V."/>
            <person name="Hugenholtz P."/>
            <person name="Kyrpides N.C."/>
            <person name="Klenk H.P."/>
            <person name="Lapidus A."/>
        </authorList>
    </citation>
    <scope>NUCLEOTIDE SEQUENCE [LARGE SCALE GENOMIC DNA]</scope>
    <source>
        <strain evidence="6">ATCC BAA-8 / DSM 12333 / NBRC 16432</strain>
    </source>
</reference>
<dbReference type="GO" id="GO:0004553">
    <property type="term" value="F:hydrolase activity, hydrolyzing O-glycosyl compounds"/>
    <property type="evidence" value="ECO:0007669"/>
    <property type="project" value="InterPro"/>
</dbReference>
<dbReference type="Proteomes" id="UP000007962">
    <property type="component" value="Chromosome"/>
</dbReference>
<evidence type="ECO:0000256" key="3">
    <source>
        <dbReference type="RuleBase" id="RU361153"/>
    </source>
</evidence>
<dbReference type="PANTHER" id="PTHR31308">
    <property type="match status" value="1"/>
</dbReference>
<evidence type="ECO:0000313" key="5">
    <source>
        <dbReference type="EMBL" id="ACQ80511.1"/>
    </source>
</evidence>
<dbReference type="Pfam" id="PF00150">
    <property type="entry name" value="Cellulase"/>
    <property type="match status" value="1"/>
</dbReference>
<gene>
    <name evidence="5" type="ordered locus">Bcav_2260</name>
</gene>
<dbReference type="InterPro" id="IPR052066">
    <property type="entry name" value="Glycosphingolipid_Hydrolases"/>
</dbReference>
<dbReference type="SMR" id="C5BVC4"/>
<dbReference type="HOGENOM" id="CLU_027657_1_0_11"/>
<protein>
    <submittedName>
        <fullName evidence="5">Glycoside hydrolase family 5</fullName>
    </submittedName>
</protein>